<keyword evidence="2" id="KW-1015">Disulfide bond</keyword>
<dbReference type="EMBL" id="VIEB01000678">
    <property type="protein sequence ID" value="TQD83446.1"/>
    <property type="molecule type" value="Genomic_DNA"/>
</dbReference>
<feature type="chain" id="PRO_5022236799" description="Bulb-type lectin domain-containing protein" evidence="4">
    <location>
        <begin position="26"/>
        <end position="440"/>
    </location>
</feature>
<dbReference type="CDD" id="cd01098">
    <property type="entry name" value="PAN_AP_plant"/>
    <property type="match status" value="1"/>
</dbReference>
<evidence type="ECO:0000313" key="7">
    <source>
        <dbReference type="Proteomes" id="UP000315295"/>
    </source>
</evidence>
<dbReference type="InterPro" id="IPR001480">
    <property type="entry name" value="Bulb-type_lectin_dom"/>
</dbReference>
<proteinExistence type="predicted"/>
<evidence type="ECO:0000256" key="3">
    <source>
        <dbReference type="ARBA" id="ARBA00023180"/>
    </source>
</evidence>
<evidence type="ECO:0000256" key="1">
    <source>
        <dbReference type="ARBA" id="ARBA00022729"/>
    </source>
</evidence>
<sequence length="440" mass="49142">MSSPSLTVSLPSIVIISLFAFIAQAQVPANETFKFVNEGEYWPNIVEYDASYRMLSLFASPFQFAFYNTTPDAFTLALRMGLRRSESGFYWVWEANRGKPVGQNATFAFGTDGNLVLADADGQVAWQSNTANKGVVGFKLLSTGNIVLYDSKGNFVWQSFHHPSDTLLVGQSLRAGGVSKLVSRASEVENKDGSYSLVMEPKGLSLYYKSKNSPRPLLYFTSSKWINVQKGSLNHVTLKASPDTHEGFAYDLSLDYVEGNSSTGGNVLLARPKYNSTSTFLRLEINGNLRLHTYYRILRYGAWEVTFSLFDKTSKWESECQLPERCGKFGICEDSQCVACPSSKGLLGWSETCEPEKLTSCDPKSFHYYKVEGVDHFLSKYTKGDSIKESDCAKKCTLDCKCLGYFYNQDTSKCWIAYDLKTLTKVANSTHVGYIKAPNH</sequence>
<dbReference type="PIRSF" id="PIRSF002686">
    <property type="entry name" value="SLG"/>
    <property type="match status" value="1"/>
</dbReference>
<dbReference type="Pfam" id="PF01453">
    <property type="entry name" value="B_lectin"/>
    <property type="match status" value="1"/>
</dbReference>
<dbReference type="PANTHER" id="PTHR32444:SF10">
    <property type="entry name" value="CURCULIN-LIKE (MANNOSE-BINDING) LECTIN FAMILY PROTEIN-RELATED"/>
    <property type="match status" value="1"/>
</dbReference>
<dbReference type="Gene3D" id="2.90.10.10">
    <property type="entry name" value="Bulb-type lectin domain"/>
    <property type="match status" value="1"/>
</dbReference>
<dbReference type="AlphaFoldDB" id="A0A540LAC6"/>
<dbReference type="Proteomes" id="UP000315295">
    <property type="component" value="Unassembled WGS sequence"/>
</dbReference>
<dbReference type="PANTHER" id="PTHR32444">
    <property type="entry name" value="BULB-TYPE LECTIN DOMAIN-CONTAINING PROTEIN"/>
    <property type="match status" value="1"/>
</dbReference>
<feature type="domain" description="Bulb-type lectin" evidence="5">
    <location>
        <begin position="43"/>
        <end position="161"/>
    </location>
</feature>
<feature type="signal peptide" evidence="4">
    <location>
        <begin position="1"/>
        <end position="25"/>
    </location>
</feature>
<keyword evidence="7" id="KW-1185">Reference proteome</keyword>
<dbReference type="SMART" id="SM00108">
    <property type="entry name" value="B_lectin"/>
    <property type="match status" value="1"/>
</dbReference>
<dbReference type="CDD" id="cd00028">
    <property type="entry name" value="B_lectin"/>
    <property type="match status" value="1"/>
</dbReference>
<dbReference type="InterPro" id="IPR035446">
    <property type="entry name" value="SLSG/EP1"/>
</dbReference>
<evidence type="ECO:0000256" key="4">
    <source>
        <dbReference type="SAM" id="SignalP"/>
    </source>
</evidence>
<keyword evidence="1 4" id="KW-0732">Signal</keyword>
<organism evidence="6 7">
    <name type="scientific">Malus baccata</name>
    <name type="common">Siberian crab apple</name>
    <name type="synonym">Pyrus baccata</name>
    <dbReference type="NCBI Taxonomy" id="106549"/>
    <lineage>
        <taxon>Eukaryota</taxon>
        <taxon>Viridiplantae</taxon>
        <taxon>Streptophyta</taxon>
        <taxon>Embryophyta</taxon>
        <taxon>Tracheophyta</taxon>
        <taxon>Spermatophyta</taxon>
        <taxon>Magnoliopsida</taxon>
        <taxon>eudicotyledons</taxon>
        <taxon>Gunneridae</taxon>
        <taxon>Pentapetalae</taxon>
        <taxon>rosids</taxon>
        <taxon>fabids</taxon>
        <taxon>Rosales</taxon>
        <taxon>Rosaceae</taxon>
        <taxon>Amygdaloideae</taxon>
        <taxon>Maleae</taxon>
        <taxon>Malus</taxon>
    </lineage>
</organism>
<dbReference type="InterPro" id="IPR036426">
    <property type="entry name" value="Bulb-type_lectin_dom_sf"/>
</dbReference>
<reference evidence="6 7" key="1">
    <citation type="journal article" date="2019" name="G3 (Bethesda)">
        <title>Sequencing of a Wild Apple (Malus baccata) Genome Unravels the Differences Between Cultivated and Wild Apple Species Regarding Disease Resistance and Cold Tolerance.</title>
        <authorList>
            <person name="Chen X."/>
        </authorList>
    </citation>
    <scope>NUCLEOTIDE SEQUENCE [LARGE SCALE GENOMIC DNA]</scope>
    <source>
        <strain evidence="7">cv. Shandingzi</strain>
        <tissue evidence="6">Leaves</tissue>
    </source>
</reference>
<dbReference type="GO" id="GO:0009505">
    <property type="term" value="C:plant-type cell wall"/>
    <property type="evidence" value="ECO:0007669"/>
    <property type="project" value="TreeGrafter"/>
</dbReference>
<accession>A0A540LAC6</accession>
<protein>
    <recommendedName>
        <fullName evidence="5">Bulb-type lectin domain-containing protein</fullName>
    </recommendedName>
</protein>
<evidence type="ECO:0000256" key="2">
    <source>
        <dbReference type="ARBA" id="ARBA00023157"/>
    </source>
</evidence>
<evidence type="ECO:0000259" key="5">
    <source>
        <dbReference type="PROSITE" id="PS50927"/>
    </source>
</evidence>
<gene>
    <name evidence="6" type="ORF">C1H46_030992</name>
</gene>
<name>A0A540LAC6_MALBA</name>
<comment type="caution">
    <text evidence="6">The sequence shown here is derived from an EMBL/GenBank/DDBJ whole genome shotgun (WGS) entry which is preliminary data.</text>
</comment>
<dbReference type="STRING" id="106549.A0A540LAC6"/>
<dbReference type="PROSITE" id="PS50927">
    <property type="entry name" value="BULB_LECTIN"/>
    <property type="match status" value="1"/>
</dbReference>
<dbReference type="SUPFAM" id="SSF51110">
    <property type="entry name" value="alpha-D-mannose-specific plant lectins"/>
    <property type="match status" value="1"/>
</dbReference>
<keyword evidence="3" id="KW-0325">Glycoprotein</keyword>
<evidence type="ECO:0000313" key="6">
    <source>
        <dbReference type="EMBL" id="TQD83446.1"/>
    </source>
</evidence>